<comment type="similarity">
    <text evidence="1 6">Belongs to the peptidase S8 family.</text>
</comment>
<dbReference type="GO" id="GO:0006508">
    <property type="term" value="P:proteolysis"/>
    <property type="evidence" value="ECO:0007669"/>
    <property type="project" value="UniProtKB-KW"/>
</dbReference>
<feature type="signal peptide" evidence="7">
    <location>
        <begin position="1"/>
        <end position="26"/>
    </location>
</feature>
<proteinExistence type="inferred from homology"/>
<feature type="active site" description="Charge relay system" evidence="5 6">
    <location>
        <position position="402"/>
    </location>
</feature>
<dbReference type="PRINTS" id="PR00723">
    <property type="entry name" value="SUBTILISIN"/>
</dbReference>
<dbReference type="InterPro" id="IPR015500">
    <property type="entry name" value="Peptidase_S8_subtilisin-rel"/>
</dbReference>
<evidence type="ECO:0000256" key="3">
    <source>
        <dbReference type="ARBA" id="ARBA00022801"/>
    </source>
</evidence>
<feature type="active site" description="Charge relay system" evidence="5 6">
    <location>
        <position position="201"/>
    </location>
</feature>
<keyword evidence="3 6" id="KW-0378">Hydrolase</keyword>
<evidence type="ECO:0000256" key="7">
    <source>
        <dbReference type="SAM" id="SignalP"/>
    </source>
</evidence>
<evidence type="ECO:0000256" key="2">
    <source>
        <dbReference type="ARBA" id="ARBA00022670"/>
    </source>
</evidence>
<name>A0A1Y5XD84_KIBAR</name>
<dbReference type="RefSeq" id="WP_084425824.1">
    <property type="nucleotide sequence ID" value="NZ_FWXV01000002.1"/>
</dbReference>
<dbReference type="Pfam" id="PF00082">
    <property type="entry name" value="Peptidase_S8"/>
    <property type="match status" value="1"/>
</dbReference>
<sequence>MHKRILSQAAVFAVLASGVSVLPAGAEPSGRPEVPRTVTLITGDKVTVTKKGNTWDARIEPAKRMGERVGFVKSVSAAGVTVIPSSVIPEIQSGKLDRALFDVTRLIELGYDDAHTSDIPLLVESPRPQALGTVTRNVPLARMSAVTTPKSQATDALAKSGKIWLNGKLFPALDVSVPQVGAPAAWQAGHTGAGTRVAVLDTGYDAKHPDLAGIVKGEKDFTGEGSTDVIGHGTHVVSTVAGRGGRYTGVAKGADLLIGKVCGTGGCPFDAILEGMQWAADSGAEVVNMSLGGDPSDGTDPVETALNRISAEKGILFVVAAGNHGPGLKVSSPAAADAALAVASVSKQDTYSEFSQTGPRLNDYAVKPDISAPGEDIVAARAEGTLANNAVGEHHARISGTSMASPHVAGAAAILAAQHPDWTGQQIKAALMGSAQPIDATIYQQGAGRLDITKAVQQKVIPSAGSLSLGFVKWPYTQPVASKQITYNNTGATPVSLKLTTDVPAFVLSTGEITVPAGGEASVTVMFDHAKAPVGVYGGRLVAQGSDVTVQTPVGAYKEPESYDLTTKFIDRDGKETQGGAGKASLVSLETGIDNPDMMMNNSTVRLPAGRYALIGSVTTPIPGHYLPSSTSLAEPTIDLRGNTVVTLDARRGKKVSVRTDEPDARLVSGTAGLSVDIHGRSVGYFSLASEEDYAVPVAGNHPHFTYFDRLKLERPAVRLTVEQPESFEIPVEWVSNTSPLPVGTRSLSAVDVGRATPEEIAAHDLKGKLAVFTTAGEDYDDKVTALAEAGAVAALFHFAEGPIVPIRPQSAIPVAATVRPEGARLAKLGSASVTLTGLPTSPYAYELAFPSYGTIPVNLDYQARSRDVATVQTVYRGDGVGSLTAQAIDGSRVLEGWMETRQVPLPLARTEYYSPMTWQTSLTPAAGPRTQLFGVRTLRAGEKATADWNKAVFGPGITGPATQYGPSPALVSRTGDTIEATLPLFSDSAGHSGFPLPEDTGDTVLSSGGKEIGRSAIPGHGTFAVPAGAADYRLTSEVTRTLTSAKVSAEWTFHSEHSTTTIPLPLLAIGFDPKLDMANHAPAGALFSVPVRVDRQPGTQGKAEPRKVEASFDDGKTWQPLPLLRVGESWWTIVKNPSSGFVSLRANASDTSGNTVAQTIIRAYRVK</sequence>
<evidence type="ECO:0000256" key="5">
    <source>
        <dbReference type="PIRSR" id="PIRSR615500-1"/>
    </source>
</evidence>
<dbReference type="InterPro" id="IPR000209">
    <property type="entry name" value="Peptidase_S8/S53_dom"/>
</dbReference>
<dbReference type="AlphaFoldDB" id="A0A1Y5XD84"/>
<keyword evidence="10" id="KW-1185">Reference proteome</keyword>
<evidence type="ECO:0000259" key="8">
    <source>
        <dbReference type="Pfam" id="PF00082"/>
    </source>
</evidence>
<keyword evidence="2 6" id="KW-0645">Protease</keyword>
<evidence type="ECO:0000256" key="6">
    <source>
        <dbReference type="PROSITE-ProRule" id="PRU01240"/>
    </source>
</evidence>
<dbReference type="PROSITE" id="PS00138">
    <property type="entry name" value="SUBTILASE_SER"/>
    <property type="match status" value="1"/>
</dbReference>
<dbReference type="Gene3D" id="3.40.50.200">
    <property type="entry name" value="Peptidase S8/S53 domain"/>
    <property type="match status" value="1"/>
</dbReference>
<dbReference type="InterPro" id="IPR046450">
    <property type="entry name" value="PA_dom_sf"/>
</dbReference>
<dbReference type="PROSITE" id="PS51892">
    <property type="entry name" value="SUBTILASE"/>
    <property type="match status" value="1"/>
</dbReference>
<keyword evidence="7" id="KW-0732">Signal</keyword>
<keyword evidence="4 6" id="KW-0720">Serine protease</keyword>
<protein>
    <submittedName>
        <fullName evidence="9">Serine protease, subtilisin family</fullName>
    </submittedName>
</protein>
<dbReference type="EMBL" id="FWXV01000002">
    <property type="protein sequence ID" value="SMC85326.1"/>
    <property type="molecule type" value="Genomic_DNA"/>
</dbReference>
<dbReference type="GO" id="GO:0004252">
    <property type="term" value="F:serine-type endopeptidase activity"/>
    <property type="evidence" value="ECO:0007669"/>
    <property type="project" value="UniProtKB-UniRule"/>
</dbReference>
<organism evidence="9 10">
    <name type="scientific">Kibdelosporangium aridum</name>
    <dbReference type="NCBI Taxonomy" id="2030"/>
    <lineage>
        <taxon>Bacteria</taxon>
        <taxon>Bacillati</taxon>
        <taxon>Actinomycetota</taxon>
        <taxon>Actinomycetes</taxon>
        <taxon>Pseudonocardiales</taxon>
        <taxon>Pseudonocardiaceae</taxon>
        <taxon>Kibdelosporangium</taxon>
    </lineage>
</organism>
<dbReference type="SUPFAM" id="SSF52025">
    <property type="entry name" value="PA domain"/>
    <property type="match status" value="1"/>
</dbReference>
<feature type="chain" id="PRO_5012757368" evidence="7">
    <location>
        <begin position="27"/>
        <end position="1168"/>
    </location>
</feature>
<gene>
    <name evidence="9" type="ORF">SAMN05661093_02131</name>
</gene>
<dbReference type="SUPFAM" id="SSF52743">
    <property type="entry name" value="Subtilisin-like"/>
    <property type="match status" value="1"/>
</dbReference>
<dbReference type="Proteomes" id="UP000192674">
    <property type="component" value="Unassembled WGS sequence"/>
</dbReference>
<dbReference type="InterPro" id="IPR023828">
    <property type="entry name" value="Peptidase_S8_Ser-AS"/>
</dbReference>
<evidence type="ECO:0000313" key="9">
    <source>
        <dbReference type="EMBL" id="SMC85326.1"/>
    </source>
</evidence>
<feature type="domain" description="Peptidase S8/S53" evidence="8">
    <location>
        <begin position="192"/>
        <end position="445"/>
    </location>
</feature>
<dbReference type="PANTHER" id="PTHR43806:SF11">
    <property type="entry name" value="CEREVISIN-RELATED"/>
    <property type="match status" value="1"/>
</dbReference>
<evidence type="ECO:0000256" key="1">
    <source>
        <dbReference type="ARBA" id="ARBA00011073"/>
    </source>
</evidence>
<dbReference type="InterPro" id="IPR036852">
    <property type="entry name" value="Peptidase_S8/S53_dom_sf"/>
</dbReference>
<feature type="active site" description="Charge relay system" evidence="5 6">
    <location>
        <position position="232"/>
    </location>
</feature>
<dbReference type="OrthoDB" id="9795680at2"/>
<evidence type="ECO:0000313" key="10">
    <source>
        <dbReference type="Proteomes" id="UP000192674"/>
    </source>
</evidence>
<evidence type="ECO:0000256" key="4">
    <source>
        <dbReference type="ARBA" id="ARBA00022825"/>
    </source>
</evidence>
<dbReference type="PANTHER" id="PTHR43806">
    <property type="entry name" value="PEPTIDASE S8"/>
    <property type="match status" value="1"/>
</dbReference>
<dbReference type="Gene3D" id="3.50.30.30">
    <property type="match status" value="1"/>
</dbReference>
<accession>A0A1Y5XD84</accession>
<reference evidence="9 10" key="1">
    <citation type="submission" date="2017-04" db="EMBL/GenBank/DDBJ databases">
        <authorList>
            <person name="Afonso C.L."/>
            <person name="Miller P.J."/>
            <person name="Scott M.A."/>
            <person name="Spackman E."/>
            <person name="Goraichik I."/>
            <person name="Dimitrov K.M."/>
            <person name="Suarez D.L."/>
            <person name="Swayne D.E."/>
        </authorList>
    </citation>
    <scope>NUCLEOTIDE SEQUENCE [LARGE SCALE GENOMIC DNA]</scope>
    <source>
        <strain evidence="9 10">DSM 43828</strain>
    </source>
</reference>
<dbReference type="InterPro" id="IPR050131">
    <property type="entry name" value="Peptidase_S8_subtilisin-like"/>
</dbReference>